<evidence type="ECO:0000256" key="1">
    <source>
        <dbReference type="SAM" id="MobiDB-lite"/>
    </source>
</evidence>
<sequence>MFSATNGVDDTYGGDDPYSSPSVSVSPSSGVKFVPLSSLNHSILPLQPTLSGYFRVVIDLEKVAGGYVGFCCGTLQDLESIATETEGIVVRCHADNGIVTLLAVRLPQNQFVRAELSFRSSDGCVSVTLDGVEVVQFDEGFCIGAELMGIRQFVYAGGKGGVIEGAFQWDKGSWIEELELEIDECIRHKKGKEVSNRLMQKVRDHIDQAERRGGAIAREEVAKLCEMGERLGAREVSLEEEVLTIVARIKRKSKGSAAGELLVKIKQMAADEVREDLIKSGVMRSLLRCVKNNGSHAFSDTPSNLSSVSPQLLECILLCISSVETYEDDIRGMGKEMEEAVWEVMEEAQERGGGENERDTREIAS</sequence>
<dbReference type="OrthoDB" id="10367393at2759"/>
<accession>A0A9W7GFQ4</accession>
<evidence type="ECO:0000313" key="2">
    <source>
        <dbReference type="EMBL" id="GMI44969.1"/>
    </source>
</evidence>
<feature type="region of interest" description="Disordered" evidence="1">
    <location>
        <begin position="1"/>
        <end position="23"/>
    </location>
</feature>
<evidence type="ECO:0000313" key="3">
    <source>
        <dbReference type="Proteomes" id="UP001165065"/>
    </source>
</evidence>
<proteinExistence type="predicted"/>
<reference evidence="3" key="1">
    <citation type="journal article" date="2023" name="Commun. Biol.">
        <title>Genome analysis of Parmales, the sister group of diatoms, reveals the evolutionary specialization of diatoms from phago-mixotrophs to photoautotrophs.</title>
        <authorList>
            <person name="Ban H."/>
            <person name="Sato S."/>
            <person name="Yoshikawa S."/>
            <person name="Yamada K."/>
            <person name="Nakamura Y."/>
            <person name="Ichinomiya M."/>
            <person name="Sato N."/>
            <person name="Blanc-Mathieu R."/>
            <person name="Endo H."/>
            <person name="Kuwata A."/>
            <person name="Ogata H."/>
        </authorList>
    </citation>
    <scope>NUCLEOTIDE SEQUENCE [LARGE SCALE GENOMIC DNA]</scope>
</reference>
<gene>
    <name evidence="2" type="ORF">TrCOL_g8738</name>
</gene>
<dbReference type="AlphaFoldDB" id="A0A9W7GFQ4"/>
<name>A0A9W7GFQ4_9STRA</name>
<dbReference type="EMBL" id="BRYA01000233">
    <property type="protein sequence ID" value="GMI44969.1"/>
    <property type="molecule type" value="Genomic_DNA"/>
</dbReference>
<protein>
    <submittedName>
        <fullName evidence="2">Uncharacterized protein</fullName>
    </submittedName>
</protein>
<organism evidence="2 3">
    <name type="scientific">Triparma columacea</name>
    <dbReference type="NCBI Taxonomy" id="722753"/>
    <lineage>
        <taxon>Eukaryota</taxon>
        <taxon>Sar</taxon>
        <taxon>Stramenopiles</taxon>
        <taxon>Ochrophyta</taxon>
        <taxon>Bolidophyceae</taxon>
        <taxon>Parmales</taxon>
        <taxon>Triparmaceae</taxon>
        <taxon>Triparma</taxon>
    </lineage>
</organism>
<keyword evidence="3" id="KW-1185">Reference proteome</keyword>
<dbReference type="Proteomes" id="UP001165065">
    <property type="component" value="Unassembled WGS sequence"/>
</dbReference>
<comment type="caution">
    <text evidence="2">The sequence shown here is derived from an EMBL/GenBank/DDBJ whole genome shotgun (WGS) entry which is preliminary data.</text>
</comment>